<evidence type="ECO:0000313" key="2">
    <source>
        <dbReference type="Proteomes" id="UP000677234"/>
    </source>
</evidence>
<evidence type="ECO:0000313" key="1">
    <source>
        <dbReference type="EMBL" id="QUO41924.1"/>
    </source>
</evidence>
<dbReference type="EMBL" id="CP073708">
    <property type="protein sequence ID" value="QUO41924.1"/>
    <property type="molecule type" value="Genomic_DNA"/>
</dbReference>
<organism evidence="1 2">
    <name type="scientific">Brevibacillus composti</name>
    <dbReference type="NCBI Taxonomy" id="2796470"/>
    <lineage>
        <taxon>Bacteria</taxon>
        <taxon>Bacillati</taxon>
        <taxon>Bacillota</taxon>
        <taxon>Bacilli</taxon>
        <taxon>Bacillales</taxon>
        <taxon>Paenibacillaceae</taxon>
        <taxon>Brevibacillus</taxon>
    </lineage>
</organism>
<dbReference type="RefSeq" id="WP_212138842.1">
    <property type="nucleotide sequence ID" value="NZ_CP073708.1"/>
</dbReference>
<evidence type="ECO:0008006" key="3">
    <source>
        <dbReference type="Google" id="ProtNLM"/>
    </source>
</evidence>
<keyword evidence="2" id="KW-1185">Reference proteome</keyword>
<accession>A0ABX7Z537</accession>
<protein>
    <recommendedName>
        <fullName evidence="3">DUF4198 domain-containing protein</fullName>
    </recommendedName>
</protein>
<dbReference type="Proteomes" id="UP000677234">
    <property type="component" value="Chromosome"/>
</dbReference>
<name>A0ABX7Z537_9BACL</name>
<sequence>MALARYKVWMLLSLLIVLVLGLFTGGATLGALRDSTGEGKIIFTAGELGIAVENEEIRFTEATGTVSLPIDRLAPGDRGTETFQLRNHKAADLKYEIRGGVANGPIPFTGVDPAQDLRVSYAYSTDQGKTWISITPGTRDIFLAAKEIHYYKINYQIPLSADNRYQQASGALQLVFHAESLQQQAGCFLPPFANNQFALHQGSAVPIKFQLKDVKPHPEGDVRLEITGPAVGGGTVSYTFSRENGTLDRNGNHYQAGFSTRDYPVVTDGVYKAVVYTGSTAVCGKEFAVRQQGNRAN</sequence>
<reference evidence="1" key="1">
    <citation type="submission" date="2021-04" db="EMBL/GenBank/DDBJ databases">
        <title>Brevibacillus composti FJAT-54423, complete genome.</title>
        <authorList>
            <person name="Tang R."/>
        </authorList>
    </citation>
    <scope>NUCLEOTIDE SEQUENCE</scope>
    <source>
        <strain evidence="1">FJAT-54424</strain>
    </source>
</reference>
<proteinExistence type="predicted"/>
<gene>
    <name evidence="1" type="ORF">KDJ56_02310</name>
</gene>